<feature type="signal peptide" evidence="4">
    <location>
        <begin position="1"/>
        <end position="23"/>
    </location>
</feature>
<dbReference type="Gene3D" id="3.40.50.720">
    <property type="entry name" value="NAD(P)-binding Rossmann-like Domain"/>
    <property type="match status" value="1"/>
</dbReference>
<evidence type="ECO:0000256" key="3">
    <source>
        <dbReference type="RuleBase" id="RU000363"/>
    </source>
</evidence>
<sequence>MRKFQQAFLGFLVSLLFAAGVVANDTPVAVITGSSYGLGAELVERAVARGWRIAMVDYRPGPSATKAQEIKEQGGQASVFVADLSKPEDRKDLIKNVLKTYGRVDYLFNNAGYAYLATVEQMKLQSAHRLFEVNYWAYADLAKQVIEPMRKQGGGTIVNVSSILGTVAAPAGYGHYSASKHALHGLFQTMMKEVAPDNIKVFLAAPGGMKTQIGAHSVGPLANPEAPVPANWEDPSIVADDIFEAIKGESGVFMPGYVGRQGR</sequence>
<dbReference type="STRING" id="2518989.IMCC3088_1886"/>
<dbReference type="EMBL" id="AEIG01000056">
    <property type="protein sequence ID" value="EGG29313.1"/>
    <property type="molecule type" value="Genomic_DNA"/>
</dbReference>
<dbReference type="InterPro" id="IPR002347">
    <property type="entry name" value="SDR_fam"/>
</dbReference>
<evidence type="ECO:0000313" key="5">
    <source>
        <dbReference type="EMBL" id="EGG29313.1"/>
    </source>
</evidence>
<evidence type="ECO:0008006" key="7">
    <source>
        <dbReference type="Google" id="ProtNLM"/>
    </source>
</evidence>
<evidence type="ECO:0000256" key="4">
    <source>
        <dbReference type="SAM" id="SignalP"/>
    </source>
</evidence>
<comment type="similarity">
    <text evidence="1 3">Belongs to the short-chain dehydrogenases/reductases (SDR) family.</text>
</comment>
<name>F3L2W2_9GAMM</name>
<dbReference type="Pfam" id="PF00106">
    <property type="entry name" value="adh_short"/>
    <property type="match status" value="1"/>
</dbReference>
<dbReference type="Proteomes" id="UP000005615">
    <property type="component" value="Unassembled WGS sequence"/>
</dbReference>
<protein>
    <recommendedName>
        <fullName evidence="7">Short-chain dehydrogenase</fullName>
    </recommendedName>
</protein>
<dbReference type="PRINTS" id="PR00081">
    <property type="entry name" value="GDHRDH"/>
</dbReference>
<dbReference type="AlphaFoldDB" id="F3L2W2"/>
<dbReference type="GO" id="GO:0016491">
    <property type="term" value="F:oxidoreductase activity"/>
    <property type="evidence" value="ECO:0007669"/>
    <property type="project" value="UniProtKB-KW"/>
</dbReference>
<evidence type="ECO:0000256" key="1">
    <source>
        <dbReference type="ARBA" id="ARBA00006484"/>
    </source>
</evidence>
<dbReference type="PANTHER" id="PTHR44196">
    <property type="entry name" value="DEHYDROGENASE/REDUCTASE SDR FAMILY MEMBER 7B"/>
    <property type="match status" value="1"/>
</dbReference>
<dbReference type="RefSeq" id="WP_009576120.1">
    <property type="nucleotide sequence ID" value="NZ_AEIG01000056.1"/>
</dbReference>
<gene>
    <name evidence="5" type="ORF">IMCC3088_1886</name>
</gene>
<dbReference type="OrthoDB" id="7301144at2"/>
<feature type="chain" id="PRO_5003302290" description="Short-chain dehydrogenase" evidence="4">
    <location>
        <begin position="24"/>
        <end position="263"/>
    </location>
</feature>
<evidence type="ECO:0000256" key="2">
    <source>
        <dbReference type="ARBA" id="ARBA00023002"/>
    </source>
</evidence>
<dbReference type="InterPro" id="IPR020904">
    <property type="entry name" value="Sc_DH/Rdtase_CS"/>
</dbReference>
<keyword evidence="4" id="KW-0732">Signal</keyword>
<accession>F3L2W2</accession>
<keyword evidence="2" id="KW-0560">Oxidoreductase</keyword>
<dbReference type="PROSITE" id="PS00061">
    <property type="entry name" value="ADH_SHORT"/>
    <property type="match status" value="1"/>
</dbReference>
<reference evidence="5 6" key="1">
    <citation type="journal article" date="2011" name="J. Bacteriol.">
        <title>Genome sequence of strain IMCC3088, a proteorhodopsin-containing marine bacterium belonging to the OM60/NOR5 clade.</title>
        <authorList>
            <person name="Jang Y."/>
            <person name="Oh H.M."/>
            <person name="Kang I."/>
            <person name="Lee K."/>
            <person name="Yang S.J."/>
            <person name="Cho J.C."/>
        </authorList>
    </citation>
    <scope>NUCLEOTIDE SEQUENCE [LARGE SCALE GENOMIC DNA]</scope>
    <source>
        <strain evidence="5 6">IMCC3088</strain>
    </source>
</reference>
<keyword evidence="6" id="KW-1185">Reference proteome</keyword>
<dbReference type="InterPro" id="IPR036291">
    <property type="entry name" value="NAD(P)-bd_dom_sf"/>
</dbReference>
<evidence type="ECO:0000313" key="6">
    <source>
        <dbReference type="Proteomes" id="UP000005615"/>
    </source>
</evidence>
<dbReference type="eggNOG" id="COG4221">
    <property type="taxonomic scope" value="Bacteria"/>
</dbReference>
<dbReference type="PRINTS" id="PR00080">
    <property type="entry name" value="SDRFAMILY"/>
</dbReference>
<organism evidence="5 6">
    <name type="scientific">Aequoribacter fuscus</name>
    <dbReference type="NCBI Taxonomy" id="2518989"/>
    <lineage>
        <taxon>Bacteria</taxon>
        <taxon>Pseudomonadati</taxon>
        <taxon>Pseudomonadota</taxon>
        <taxon>Gammaproteobacteria</taxon>
        <taxon>Cellvibrionales</taxon>
        <taxon>Halieaceae</taxon>
        <taxon>Aequoribacter</taxon>
    </lineage>
</organism>
<dbReference type="SUPFAM" id="SSF51735">
    <property type="entry name" value="NAD(P)-binding Rossmann-fold domains"/>
    <property type="match status" value="1"/>
</dbReference>
<comment type="caution">
    <text evidence="5">The sequence shown here is derived from an EMBL/GenBank/DDBJ whole genome shotgun (WGS) entry which is preliminary data.</text>
</comment>
<dbReference type="PANTHER" id="PTHR44196:SF1">
    <property type="entry name" value="DEHYDROGENASE_REDUCTASE SDR FAMILY MEMBER 7B"/>
    <property type="match status" value="1"/>
</dbReference>
<proteinExistence type="inferred from homology"/>
<dbReference type="GO" id="GO:0016020">
    <property type="term" value="C:membrane"/>
    <property type="evidence" value="ECO:0007669"/>
    <property type="project" value="TreeGrafter"/>
</dbReference>